<dbReference type="EMBL" id="LUFC02000804">
    <property type="protein sequence ID" value="KAF4494152.1"/>
    <property type="molecule type" value="Genomic_DNA"/>
</dbReference>
<organism evidence="2 3">
    <name type="scientific">Fusarium agapanthi</name>
    <dbReference type="NCBI Taxonomy" id="1803897"/>
    <lineage>
        <taxon>Eukaryota</taxon>
        <taxon>Fungi</taxon>
        <taxon>Dikarya</taxon>
        <taxon>Ascomycota</taxon>
        <taxon>Pezizomycotina</taxon>
        <taxon>Sordariomycetes</taxon>
        <taxon>Hypocreomycetidae</taxon>
        <taxon>Hypocreales</taxon>
        <taxon>Nectriaceae</taxon>
        <taxon>Fusarium</taxon>
        <taxon>Fusarium fujikuroi species complex</taxon>
    </lineage>
</organism>
<dbReference type="AlphaFoldDB" id="A0A9P5EB59"/>
<feature type="compositionally biased region" description="Basic residues" evidence="1">
    <location>
        <begin position="470"/>
        <end position="479"/>
    </location>
</feature>
<feature type="region of interest" description="Disordered" evidence="1">
    <location>
        <begin position="499"/>
        <end position="521"/>
    </location>
</feature>
<evidence type="ECO:0000256" key="1">
    <source>
        <dbReference type="SAM" id="MobiDB-lite"/>
    </source>
</evidence>
<dbReference type="PANTHER" id="PTHR35391:SF5">
    <property type="entry name" value="DUF6590 DOMAIN-CONTAINING PROTEIN"/>
    <property type="match status" value="1"/>
</dbReference>
<gene>
    <name evidence="2" type="ORF">FAGAP_9715</name>
</gene>
<feature type="compositionally biased region" description="Polar residues" evidence="1">
    <location>
        <begin position="459"/>
        <end position="469"/>
    </location>
</feature>
<feature type="region of interest" description="Disordered" evidence="1">
    <location>
        <begin position="459"/>
        <end position="481"/>
    </location>
</feature>
<dbReference type="OrthoDB" id="20872at2759"/>
<sequence length="609" mass="67554">MVSSRRSHHKAKMSERITTSNKLDPAAALLWHPPGDGIAFLDEFPFPRLRSPILDATLACRHSFRSICFTRHSKSKWAEENLISFNAWSVSSGAGGPAEESNVQGAESVLKQLFTLTTDFVRSLPFTRLWDSGSSFGDEVDEDLASFKSTLLSEYDPLLSNAGEDRVRSITAVQDRLVEANSKRRSRLQKARKRRAKFRSGASHQSPLYQGPYPVLPPPVTAGSKVFECPHCFENLPVYLARAGHWREHVMADLAPFTCVVSDCQYPNLFFTSEFDWRSHVERVHGVQRWTCYYCNPLITFDTLEALKAHLEAKRIDKVHAAALKLGDSEISAETASWQINKPLECPFCPELALRDRSLDHIANCLFGFAMKALLYNDTYVLQLTSAFGGNQAEQLNRDFHRASTGLPVLSIEASDAVGSTGFTMPVEKIAVPIDLLGTEGQPVSNRPRAISPRNLLKTSIGSKRSSTTKPKRGGHHGRCSAARITPPLVVPQAVGQASALRPEPAMMSGGPPTKRRKLSDDDLDTRISYTSSVLATTNGSGPSGSTGRTVASGNTTLRTQWVLEWDSEVLPWEGWESCYPGYTGKKNHKRQSMLEMEKFERVEKRIST</sequence>
<dbReference type="PANTHER" id="PTHR35391">
    <property type="entry name" value="C2H2-TYPE DOMAIN-CONTAINING PROTEIN-RELATED"/>
    <property type="match status" value="1"/>
</dbReference>
<comment type="caution">
    <text evidence="2">The sequence shown here is derived from an EMBL/GenBank/DDBJ whole genome shotgun (WGS) entry which is preliminary data.</text>
</comment>
<evidence type="ECO:0000313" key="3">
    <source>
        <dbReference type="Proteomes" id="UP000737391"/>
    </source>
</evidence>
<keyword evidence="3" id="KW-1185">Reference proteome</keyword>
<accession>A0A9P5EB59</accession>
<name>A0A9P5EB59_9HYPO</name>
<proteinExistence type="predicted"/>
<evidence type="ECO:0000313" key="2">
    <source>
        <dbReference type="EMBL" id="KAF4494152.1"/>
    </source>
</evidence>
<dbReference type="Proteomes" id="UP000737391">
    <property type="component" value="Unassembled WGS sequence"/>
</dbReference>
<protein>
    <submittedName>
        <fullName evidence="2">Cyclopropane-fatty-acyl-phospholipid synthase</fullName>
    </submittedName>
</protein>
<reference evidence="2" key="1">
    <citation type="submission" date="2020-01" db="EMBL/GenBank/DDBJ databases">
        <title>Identification and distribution of gene clusters putatively required for synthesis of sphingolipid metabolism inhibitors in phylogenetically diverse species of the filamentous fungus Fusarium.</title>
        <authorList>
            <person name="Kim H.-S."/>
            <person name="Busman M."/>
            <person name="Brown D.W."/>
            <person name="Divon H."/>
            <person name="Uhlig S."/>
            <person name="Proctor R.H."/>
        </authorList>
    </citation>
    <scope>NUCLEOTIDE SEQUENCE</scope>
    <source>
        <strain evidence="2">NRRL 31653</strain>
    </source>
</reference>